<organism evidence="2 3">
    <name type="scientific">Phytophthora fragariaefolia</name>
    <dbReference type="NCBI Taxonomy" id="1490495"/>
    <lineage>
        <taxon>Eukaryota</taxon>
        <taxon>Sar</taxon>
        <taxon>Stramenopiles</taxon>
        <taxon>Oomycota</taxon>
        <taxon>Peronosporomycetes</taxon>
        <taxon>Peronosporales</taxon>
        <taxon>Peronosporaceae</taxon>
        <taxon>Phytophthora</taxon>
    </lineage>
</organism>
<evidence type="ECO:0000313" key="2">
    <source>
        <dbReference type="EMBL" id="GMF37209.1"/>
    </source>
</evidence>
<comment type="caution">
    <text evidence="2">The sequence shown here is derived from an EMBL/GenBank/DDBJ whole genome shotgun (WGS) entry which is preliminary data.</text>
</comment>
<protein>
    <submittedName>
        <fullName evidence="2">Unnamed protein product</fullName>
    </submittedName>
</protein>
<name>A0A9W6XEZ1_9STRA</name>
<gene>
    <name evidence="2" type="ORF">Pfra01_001036800</name>
</gene>
<feature type="compositionally biased region" description="Polar residues" evidence="1">
    <location>
        <begin position="59"/>
        <end position="69"/>
    </location>
</feature>
<reference evidence="2" key="1">
    <citation type="submission" date="2023-04" db="EMBL/GenBank/DDBJ databases">
        <title>Phytophthora fragariaefolia NBRC 109709.</title>
        <authorList>
            <person name="Ichikawa N."/>
            <person name="Sato H."/>
            <person name="Tonouchi N."/>
        </authorList>
    </citation>
    <scope>NUCLEOTIDE SEQUENCE</scope>
    <source>
        <strain evidence="2">NBRC 109709</strain>
    </source>
</reference>
<dbReference type="Proteomes" id="UP001165121">
    <property type="component" value="Unassembled WGS sequence"/>
</dbReference>
<feature type="region of interest" description="Disordered" evidence="1">
    <location>
        <begin position="1"/>
        <end position="69"/>
    </location>
</feature>
<keyword evidence="3" id="KW-1185">Reference proteome</keyword>
<proteinExistence type="predicted"/>
<sequence>MQEELQLQARSARLRPPPHKAAAAAAALNEASAAAAARDEVDASKNRSTAAVPPKKQRTGNSASECNLDTTASLPSASAAYNDDVSEASTSVKVKAEFWNTGYTVAPRFIDEDEVEIVRNAISGLDGRRILCDIRNTLRQQTVIEMTANRDVDPVGFRWILDRVIKFASDMHPAWSVSERLTVFKTVASAKGEQLHRDFQCYGGYKPRVGAGNVSLCATIWDNINSGAKRFYGVCEQSKM</sequence>
<feature type="compositionally biased region" description="Low complexity" evidence="1">
    <location>
        <begin position="21"/>
        <end position="36"/>
    </location>
</feature>
<dbReference type="AlphaFoldDB" id="A0A9W6XEZ1"/>
<evidence type="ECO:0000313" key="3">
    <source>
        <dbReference type="Proteomes" id="UP001165121"/>
    </source>
</evidence>
<evidence type="ECO:0000256" key="1">
    <source>
        <dbReference type="SAM" id="MobiDB-lite"/>
    </source>
</evidence>
<dbReference type="EMBL" id="BSXT01000991">
    <property type="protein sequence ID" value="GMF37209.1"/>
    <property type="molecule type" value="Genomic_DNA"/>
</dbReference>
<accession>A0A9W6XEZ1</accession>